<evidence type="ECO:0000259" key="2">
    <source>
        <dbReference type="Pfam" id="PF00961"/>
    </source>
</evidence>
<dbReference type="PANTHER" id="PTHR36181">
    <property type="entry name" value="INTRON-ENCODED ENDONUCLEASE AI3-RELATED"/>
    <property type="match status" value="1"/>
</dbReference>
<evidence type="ECO:0000256" key="1">
    <source>
        <dbReference type="ARBA" id="ARBA00002670"/>
    </source>
</evidence>
<dbReference type="GO" id="GO:0005739">
    <property type="term" value="C:mitochondrion"/>
    <property type="evidence" value="ECO:0007669"/>
    <property type="project" value="UniProtKB-ARBA"/>
</dbReference>
<dbReference type="Gene3D" id="3.10.28.10">
    <property type="entry name" value="Homing endonucleases"/>
    <property type="match status" value="1"/>
</dbReference>
<proteinExistence type="predicted"/>
<accession>A0A7T3PCX9</accession>
<organism evidence="3">
    <name type="scientific">Clavaria fumosa</name>
    <dbReference type="NCBI Taxonomy" id="264083"/>
    <lineage>
        <taxon>Eukaryota</taxon>
        <taxon>Fungi</taxon>
        <taxon>Dikarya</taxon>
        <taxon>Basidiomycota</taxon>
        <taxon>Agaricomycotina</taxon>
        <taxon>Agaricomycetes</taxon>
        <taxon>Agaricomycetidae</taxon>
        <taxon>Agaricales</taxon>
        <taxon>Clavariineae</taxon>
        <taxon>Clavariaceae</taxon>
        <taxon>Clavaria</taxon>
    </lineage>
</organism>
<name>A0A7T3PCX9_9AGAR</name>
<geneLocation type="mitochondrion" evidence="3"/>
<protein>
    <submittedName>
        <fullName evidence="3">LAGLIDADG endonuclease</fullName>
    </submittedName>
</protein>
<evidence type="ECO:0000313" key="3">
    <source>
        <dbReference type="EMBL" id="QPZ51152.1"/>
    </source>
</evidence>
<keyword evidence="3" id="KW-0496">Mitochondrion</keyword>
<dbReference type="GeneID" id="65338588"/>
<feature type="domain" description="Homing endonuclease LAGLIDADG" evidence="2">
    <location>
        <begin position="35"/>
        <end position="134"/>
    </location>
</feature>
<gene>
    <name evidence="3" type="primary">orf168</name>
</gene>
<dbReference type="EMBL" id="MT114157">
    <property type="protein sequence ID" value="QPZ51152.1"/>
    <property type="molecule type" value="Genomic_DNA"/>
</dbReference>
<keyword evidence="3" id="KW-0255">Endonuclease</keyword>
<dbReference type="GO" id="GO:0004519">
    <property type="term" value="F:endonuclease activity"/>
    <property type="evidence" value="ECO:0007669"/>
    <property type="project" value="UniProtKB-KW"/>
</dbReference>
<reference evidence="3" key="1">
    <citation type="journal article" date="2020" name="IMA Fungus">
        <title>The 256 kb mitochondrial genome of Clavaria fumosa is the largest among phylum Basidiomycota and is rich in introns and intronic ORFs.</title>
        <authorList>
            <person name="Wang X."/>
            <person name="Wang Y."/>
            <person name="Yao W."/>
            <person name="Shen J."/>
            <person name="Chen M."/>
            <person name="Gao M."/>
            <person name="Ren J."/>
            <person name="Li Q."/>
            <person name="Liu N."/>
        </authorList>
    </citation>
    <scope>NUCLEOTIDE SEQUENCE</scope>
</reference>
<dbReference type="InterPro" id="IPR051289">
    <property type="entry name" value="LAGLIDADG_Endonuclease"/>
</dbReference>
<dbReference type="Pfam" id="PF00961">
    <property type="entry name" value="LAGLIDADG_1"/>
    <property type="match status" value="1"/>
</dbReference>
<dbReference type="RefSeq" id="YP_010130251.1">
    <property type="nucleotide sequence ID" value="NC_056336.1"/>
</dbReference>
<dbReference type="InterPro" id="IPR004860">
    <property type="entry name" value="LAGLIDADG_dom"/>
</dbReference>
<dbReference type="PANTHER" id="PTHR36181:SF4">
    <property type="entry name" value="LAGLIDADG ENDONUCLEASE"/>
    <property type="match status" value="1"/>
</dbReference>
<sequence length="168" mass="19446">MNLGLSEKIKSEFINITPVKRPLILTNNIPEPNWIVGFLTCEGNFDVNIHKSNNKIGYRSRLRFRVYQHERDIQLLELLIKYLGAGKLEKDSRKPSVCLTISKFLDITNIIIPFFKKNSIPGIKQLDYLDWCKIAKLMTEGLHLTKEGLDLIIKIKSGMNKSRKYNNI</sequence>
<keyword evidence="3" id="KW-0378">Hydrolase</keyword>
<keyword evidence="3" id="KW-0540">Nuclease</keyword>
<dbReference type="AlphaFoldDB" id="A0A7T3PCX9"/>
<dbReference type="SUPFAM" id="SSF55608">
    <property type="entry name" value="Homing endonucleases"/>
    <property type="match status" value="1"/>
</dbReference>
<comment type="function">
    <text evidence="1">Mitochondrial DNA endonuclease involved in intron homing.</text>
</comment>
<dbReference type="FunFam" id="3.10.28.10:FF:000010">
    <property type="entry name" value="LAGLIDADG homing endonuclease I-LtrII"/>
    <property type="match status" value="1"/>
</dbReference>
<dbReference type="InterPro" id="IPR027434">
    <property type="entry name" value="Homing_endonucl"/>
</dbReference>